<accession>A0A2T2ZYH3</accession>
<dbReference type="EMBL" id="KZ678561">
    <property type="protein sequence ID" value="PSR79594.1"/>
    <property type="molecule type" value="Genomic_DNA"/>
</dbReference>
<evidence type="ECO:0000256" key="3">
    <source>
        <dbReference type="ARBA" id="ARBA00022525"/>
    </source>
</evidence>
<dbReference type="PANTHER" id="PTHR10009">
    <property type="entry name" value="PROTEIN YELLOW-RELATED"/>
    <property type="match status" value="1"/>
</dbReference>
<proteinExistence type="inferred from homology"/>
<sequence length="374" mass="40531">MHPTSILSALALLPLTVLAAVDSRVNVAWSGDTPVNGVAYTDTGRLFLVYARVDGTAATGLPEVVEWINGTAVPYPDRQWNSFTAGENVTNKLVKVNAIRTGPDGNLWIVDTGAPYYGGQVTMPDGPKIVSVNTTTNQVQRVYHMGNVTKYDSLLDDIRFDTARGFAYLTDAGSSTGALIVMDLTTGNAVRLLEGTQSVTPFMPSSSRGNAMKSAAGVWHYVAADQLELSPDGTTLYYQVSAGGMFRIDTDVLANSFYNSTLASILDDYVEPYALTPCTGGTAIDADGNIYVSDTDRLLIEKIYPNGTRTTLVQDDRLLWVDAMWIDSQQRLWMPASQLDRGQMYFADGEDRIELPVSVYTIDIGVGPSPIDHA</sequence>
<name>A0A2T2ZYH3_9PEZI</name>
<dbReference type="Gene3D" id="2.120.10.30">
    <property type="entry name" value="TolB, C-terminal domain"/>
    <property type="match status" value="1"/>
</dbReference>
<dbReference type="PANTHER" id="PTHR10009:SF18">
    <property type="entry name" value="PROTEIN YELLOW-LIKE PROTEIN"/>
    <property type="match status" value="1"/>
</dbReference>
<comment type="subcellular location">
    <subcellularLocation>
        <location evidence="1">Secreted</location>
    </subcellularLocation>
</comment>
<dbReference type="Proteomes" id="UP000241462">
    <property type="component" value="Unassembled WGS sequence"/>
</dbReference>
<protein>
    <submittedName>
        <fullName evidence="5">Major royal jelly protein-domain-containing protein</fullName>
    </submittedName>
</protein>
<dbReference type="InterPro" id="IPR011042">
    <property type="entry name" value="6-blade_b-propeller_TolB-like"/>
</dbReference>
<feature type="signal peptide" evidence="4">
    <location>
        <begin position="1"/>
        <end position="19"/>
    </location>
</feature>
<keyword evidence="6" id="KW-1185">Reference proteome</keyword>
<dbReference type="OrthoDB" id="7776143at2759"/>
<dbReference type="InterPro" id="IPR017996">
    <property type="entry name" value="MRJP/yellow-related"/>
</dbReference>
<keyword evidence="4" id="KW-0732">Signal</keyword>
<evidence type="ECO:0000256" key="4">
    <source>
        <dbReference type="SAM" id="SignalP"/>
    </source>
</evidence>
<evidence type="ECO:0000256" key="2">
    <source>
        <dbReference type="ARBA" id="ARBA00009127"/>
    </source>
</evidence>
<dbReference type="SUPFAM" id="SSF63829">
    <property type="entry name" value="Calcium-dependent phosphotriesterase"/>
    <property type="match status" value="1"/>
</dbReference>
<dbReference type="Pfam" id="PF03022">
    <property type="entry name" value="MRJP"/>
    <property type="match status" value="1"/>
</dbReference>
<reference evidence="5 6" key="1">
    <citation type="journal article" date="2018" name="Mycol. Prog.">
        <title>Coniella lustricola, a new species from submerged detritus.</title>
        <authorList>
            <person name="Raudabaugh D.B."/>
            <person name="Iturriaga T."/>
            <person name="Carver A."/>
            <person name="Mondo S."/>
            <person name="Pangilinan J."/>
            <person name="Lipzen A."/>
            <person name="He G."/>
            <person name="Amirebrahimi M."/>
            <person name="Grigoriev I.V."/>
            <person name="Miller A.N."/>
        </authorList>
    </citation>
    <scope>NUCLEOTIDE SEQUENCE [LARGE SCALE GENOMIC DNA]</scope>
    <source>
        <strain evidence="5 6">B22-T-1</strain>
    </source>
</reference>
<comment type="similarity">
    <text evidence="2">Belongs to the major royal jelly protein family.</text>
</comment>
<evidence type="ECO:0000313" key="5">
    <source>
        <dbReference type="EMBL" id="PSR79594.1"/>
    </source>
</evidence>
<keyword evidence="3" id="KW-0964">Secreted</keyword>
<feature type="chain" id="PRO_5015511216" evidence="4">
    <location>
        <begin position="20"/>
        <end position="374"/>
    </location>
</feature>
<dbReference type="AlphaFoldDB" id="A0A2T2ZYH3"/>
<gene>
    <name evidence="5" type="ORF">BD289DRAFT_442189</name>
</gene>
<dbReference type="InParanoid" id="A0A2T2ZYH3"/>
<organism evidence="5 6">
    <name type="scientific">Coniella lustricola</name>
    <dbReference type="NCBI Taxonomy" id="2025994"/>
    <lineage>
        <taxon>Eukaryota</taxon>
        <taxon>Fungi</taxon>
        <taxon>Dikarya</taxon>
        <taxon>Ascomycota</taxon>
        <taxon>Pezizomycotina</taxon>
        <taxon>Sordariomycetes</taxon>
        <taxon>Sordariomycetidae</taxon>
        <taxon>Diaporthales</taxon>
        <taxon>Schizoparmaceae</taxon>
        <taxon>Coniella</taxon>
    </lineage>
</organism>
<dbReference type="GO" id="GO:0005576">
    <property type="term" value="C:extracellular region"/>
    <property type="evidence" value="ECO:0007669"/>
    <property type="project" value="UniProtKB-SubCell"/>
</dbReference>
<evidence type="ECO:0000256" key="1">
    <source>
        <dbReference type="ARBA" id="ARBA00004613"/>
    </source>
</evidence>
<evidence type="ECO:0000313" key="6">
    <source>
        <dbReference type="Proteomes" id="UP000241462"/>
    </source>
</evidence>